<evidence type="ECO:0000313" key="2">
    <source>
        <dbReference type="EMBL" id="CAF1467346.1"/>
    </source>
</evidence>
<reference evidence="3" key="1">
    <citation type="submission" date="2021-02" db="EMBL/GenBank/DDBJ databases">
        <authorList>
            <person name="Nowell W R."/>
        </authorList>
    </citation>
    <scope>NUCLEOTIDE SEQUENCE</scope>
</reference>
<proteinExistence type="predicted"/>
<dbReference type="Proteomes" id="UP000663870">
    <property type="component" value="Unassembled WGS sequence"/>
</dbReference>
<feature type="non-terminal residue" evidence="3">
    <location>
        <position position="1"/>
    </location>
</feature>
<sequence>IHNKGLAIQHAADEHIMVHSYINNNDDDDEQTNQIKQDKLKIELDFIEKLL</sequence>
<dbReference type="Proteomes" id="UP000663854">
    <property type="component" value="Unassembled WGS sequence"/>
</dbReference>
<dbReference type="Proteomes" id="UP000663882">
    <property type="component" value="Unassembled WGS sequence"/>
</dbReference>
<name>A0A816D0X7_9BILA</name>
<evidence type="ECO:0000313" key="3">
    <source>
        <dbReference type="EMBL" id="CAF1630272.1"/>
    </source>
</evidence>
<organism evidence="3 4">
    <name type="scientific">Rotaria sordida</name>
    <dbReference type="NCBI Taxonomy" id="392033"/>
    <lineage>
        <taxon>Eukaryota</taxon>
        <taxon>Metazoa</taxon>
        <taxon>Spiralia</taxon>
        <taxon>Gnathifera</taxon>
        <taxon>Rotifera</taxon>
        <taxon>Eurotatoria</taxon>
        <taxon>Bdelloidea</taxon>
        <taxon>Philodinida</taxon>
        <taxon>Philodinidae</taxon>
        <taxon>Rotaria</taxon>
    </lineage>
</organism>
<dbReference type="EMBL" id="CAJNOH010006116">
    <property type="protein sequence ID" value="CAF1421722.1"/>
    <property type="molecule type" value="Genomic_DNA"/>
</dbReference>
<dbReference type="EMBL" id="CAJNOL010007659">
    <property type="protein sequence ID" value="CAF1630272.1"/>
    <property type="molecule type" value="Genomic_DNA"/>
</dbReference>
<accession>A0A816D0X7</accession>
<gene>
    <name evidence="3" type="ORF">JXQ802_LOCUS51707</name>
    <name evidence="1" type="ORF">PYM288_LOCUS35451</name>
    <name evidence="2" type="ORF">RFH988_LOCUS37404</name>
</gene>
<keyword evidence="4" id="KW-1185">Reference proteome</keyword>
<evidence type="ECO:0000313" key="1">
    <source>
        <dbReference type="EMBL" id="CAF1421722.1"/>
    </source>
</evidence>
<protein>
    <submittedName>
        <fullName evidence="3">Uncharacterized protein</fullName>
    </submittedName>
</protein>
<dbReference type="AlphaFoldDB" id="A0A816D0X7"/>
<evidence type="ECO:0000313" key="4">
    <source>
        <dbReference type="Proteomes" id="UP000663870"/>
    </source>
</evidence>
<comment type="caution">
    <text evidence="3">The sequence shown here is derived from an EMBL/GenBank/DDBJ whole genome shotgun (WGS) entry which is preliminary data.</text>
</comment>
<dbReference type="EMBL" id="CAJNOO010007405">
    <property type="protein sequence ID" value="CAF1467346.1"/>
    <property type="molecule type" value="Genomic_DNA"/>
</dbReference>